<evidence type="ECO:0000313" key="2">
    <source>
        <dbReference type="EMBL" id="CDH47117.1"/>
    </source>
</evidence>
<organism evidence="2 3">
    <name type="scientific">Candidatus Contendobacter odensis Run_B_J11</name>
    <dbReference type="NCBI Taxonomy" id="1400861"/>
    <lineage>
        <taxon>Bacteria</taxon>
        <taxon>Pseudomonadati</taxon>
        <taxon>Pseudomonadota</taxon>
        <taxon>Gammaproteobacteria</taxon>
        <taxon>Candidatus Competibacteraceae</taxon>
        <taxon>Candidatus Contendibacter</taxon>
    </lineage>
</organism>
<dbReference type="EMBL" id="CBTK010000293">
    <property type="protein sequence ID" value="CDH47117.1"/>
    <property type="molecule type" value="Genomic_DNA"/>
</dbReference>
<sequence length="107" mass="11646">MRSGMGRISRPAAERDSFSEVTPAGCRREDMLKAERFLRENLPIAGRIQSDVAAASRCGSAPRALCAAAASGAERGSPCLDSFYCPISETQPGVERYRKMVHRSFAH</sequence>
<protein>
    <submittedName>
        <fullName evidence="2">Uncharacterized protein</fullName>
    </submittedName>
</protein>
<keyword evidence="3" id="KW-1185">Reference proteome</keyword>
<name>A0A7U7J631_9GAMM</name>
<evidence type="ECO:0000256" key="1">
    <source>
        <dbReference type="SAM" id="MobiDB-lite"/>
    </source>
</evidence>
<gene>
    <name evidence="2" type="ORF">BN874_750011</name>
</gene>
<evidence type="ECO:0000313" key="3">
    <source>
        <dbReference type="Proteomes" id="UP000019184"/>
    </source>
</evidence>
<feature type="region of interest" description="Disordered" evidence="1">
    <location>
        <begin position="1"/>
        <end position="22"/>
    </location>
</feature>
<reference evidence="2 3" key="1">
    <citation type="journal article" date="2014" name="ISME J.">
        <title>Candidatus Competibacter-lineage genomes retrieved from metagenomes reveal functional metabolic diversity.</title>
        <authorList>
            <person name="McIlroy S.J."/>
            <person name="Albertsen M."/>
            <person name="Andresen E.K."/>
            <person name="Saunders A.M."/>
            <person name="Kristiansen R."/>
            <person name="Stokholm-Bjerregaard M."/>
            <person name="Nielsen K.L."/>
            <person name="Nielsen P.H."/>
        </authorList>
    </citation>
    <scope>NUCLEOTIDE SEQUENCE [LARGE SCALE GENOMIC DNA]</scope>
    <source>
        <strain evidence="2 3">Run_B_J11</strain>
    </source>
</reference>
<dbReference type="Proteomes" id="UP000019184">
    <property type="component" value="Unassembled WGS sequence"/>
</dbReference>
<comment type="caution">
    <text evidence="2">The sequence shown here is derived from an EMBL/GenBank/DDBJ whole genome shotgun (WGS) entry which is preliminary data.</text>
</comment>
<dbReference type="AlphaFoldDB" id="A0A7U7J631"/>
<accession>A0A7U7J631</accession>
<proteinExistence type="predicted"/>